<evidence type="ECO:0000256" key="1">
    <source>
        <dbReference type="SAM" id="MobiDB-lite"/>
    </source>
</evidence>
<feature type="region of interest" description="Disordered" evidence="1">
    <location>
        <begin position="274"/>
        <end position="300"/>
    </location>
</feature>
<feature type="region of interest" description="Disordered" evidence="1">
    <location>
        <begin position="321"/>
        <end position="341"/>
    </location>
</feature>
<sequence length="384" mass="39961">MASPISWIPISGFTSPTGRPLTPVVGQVNSRPVQRSPVISSGGVGIRGGLYPYGLGRNSLGAPPPKSGRVEACGQIAASAGDTRDVVDEQNEGGASRRTSGSPEPGRAARNSIGLGSGRRTSGGAERARPSPISARCTSPAGAGTGTSPVDLRQAAPFPLTTAWGWRPSEERRRSGSAGFLRSDMQVSPASPNSAWLARKAKKETPLAEMNLNEVPEELWQEFLESSLRLENEASILRGLLKGLRGSREQQAEEVAPAAVGVPRWAQPSPVACQAADESGSLQAAPKLGASREEQRGTGGCEAQAAKAGELGWQMAFQNSTDKQTLPQDEASAAAPEEVSFEADLKDPASFAASILGTSLSRLTMQASPQRCRAAGLVSIDLSA</sequence>
<evidence type="ECO:0000313" key="3">
    <source>
        <dbReference type="Proteomes" id="UP000654075"/>
    </source>
</evidence>
<gene>
    <name evidence="2" type="ORF">PGLA1383_LOCUS40777</name>
</gene>
<dbReference type="EMBL" id="CAJNNV010028186">
    <property type="protein sequence ID" value="CAE8623513.1"/>
    <property type="molecule type" value="Genomic_DNA"/>
</dbReference>
<evidence type="ECO:0000313" key="2">
    <source>
        <dbReference type="EMBL" id="CAE8623513.1"/>
    </source>
</evidence>
<name>A0A813GBC7_POLGL</name>
<feature type="region of interest" description="Disordered" evidence="1">
    <location>
        <begin position="1"/>
        <end position="22"/>
    </location>
</feature>
<dbReference type="Proteomes" id="UP000654075">
    <property type="component" value="Unassembled WGS sequence"/>
</dbReference>
<dbReference type="AlphaFoldDB" id="A0A813GBC7"/>
<reference evidence="2" key="1">
    <citation type="submission" date="2021-02" db="EMBL/GenBank/DDBJ databases">
        <authorList>
            <person name="Dougan E. K."/>
            <person name="Rhodes N."/>
            <person name="Thang M."/>
            <person name="Chan C."/>
        </authorList>
    </citation>
    <scope>NUCLEOTIDE SEQUENCE</scope>
</reference>
<organism evidence="2 3">
    <name type="scientific">Polarella glacialis</name>
    <name type="common">Dinoflagellate</name>
    <dbReference type="NCBI Taxonomy" id="89957"/>
    <lineage>
        <taxon>Eukaryota</taxon>
        <taxon>Sar</taxon>
        <taxon>Alveolata</taxon>
        <taxon>Dinophyceae</taxon>
        <taxon>Suessiales</taxon>
        <taxon>Suessiaceae</taxon>
        <taxon>Polarella</taxon>
    </lineage>
</organism>
<comment type="caution">
    <text evidence="2">The sequence shown here is derived from an EMBL/GenBank/DDBJ whole genome shotgun (WGS) entry which is preliminary data.</text>
</comment>
<proteinExistence type="predicted"/>
<feature type="region of interest" description="Disordered" evidence="1">
    <location>
        <begin position="77"/>
        <end position="153"/>
    </location>
</feature>
<protein>
    <submittedName>
        <fullName evidence="2">Uncharacterized protein</fullName>
    </submittedName>
</protein>
<keyword evidence="3" id="KW-1185">Reference proteome</keyword>
<accession>A0A813GBC7</accession>